<dbReference type="PANTHER" id="PTHR11712:SF347">
    <property type="entry name" value="BETA KETOACYL-ACYL CARRIER PROTEIN SYNTHASE"/>
    <property type="match status" value="1"/>
</dbReference>
<feature type="domain" description="Ketosynthase family 3 (KS3)" evidence="4">
    <location>
        <begin position="1"/>
        <end position="383"/>
    </location>
</feature>
<dbReference type="AlphaFoldDB" id="A0A6N8FX75"/>
<dbReference type="InterPro" id="IPR000794">
    <property type="entry name" value="Beta-ketoacyl_synthase"/>
</dbReference>
<accession>A0A6N8FX75</accession>
<dbReference type="Pfam" id="PF02801">
    <property type="entry name" value="Ketoacyl-synt_C"/>
    <property type="match status" value="1"/>
</dbReference>
<name>A0A6N8FX75_9CHRO</name>
<comment type="similarity">
    <text evidence="1 3">Belongs to the thiolase-like superfamily. Beta-ketoacyl-ACP synthases family.</text>
</comment>
<reference evidence="5 6" key="1">
    <citation type="journal article" date="2019" name="Front. Microbiol.">
        <title>Genomic Features for Desiccation Tolerance and Sugar Biosynthesis in the Extremophile Gloeocapsopsis sp. UTEX B3054.</title>
        <authorList>
            <person name="Urrejola C."/>
            <person name="Alcorta J."/>
            <person name="Salas L."/>
            <person name="Vasquez M."/>
            <person name="Polz M.F."/>
            <person name="Vicuna R."/>
            <person name="Diez B."/>
        </authorList>
    </citation>
    <scope>NUCLEOTIDE SEQUENCE [LARGE SCALE GENOMIC DNA]</scope>
    <source>
        <strain evidence="5 6">1H9</strain>
    </source>
</reference>
<dbReference type="SMART" id="SM00825">
    <property type="entry name" value="PKS_KS"/>
    <property type="match status" value="1"/>
</dbReference>
<gene>
    <name evidence="5" type="ORF">BWI75_13740</name>
</gene>
<evidence type="ECO:0000259" key="4">
    <source>
        <dbReference type="PROSITE" id="PS52004"/>
    </source>
</evidence>
<proteinExistence type="inferred from homology"/>
<dbReference type="RefSeq" id="WP_323713099.1">
    <property type="nucleotide sequence ID" value="NZ_CAWPEY010000023.1"/>
</dbReference>
<dbReference type="InterPro" id="IPR014030">
    <property type="entry name" value="Ketoacyl_synth_N"/>
</dbReference>
<dbReference type="PANTHER" id="PTHR11712">
    <property type="entry name" value="POLYKETIDE SYNTHASE-RELATED"/>
    <property type="match status" value="1"/>
</dbReference>
<dbReference type="Pfam" id="PF00109">
    <property type="entry name" value="ketoacyl-synt"/>
    <property type="match status" value="1"/>
</dbReference>
<organism evidence="5 6">
    <name type="scientific">Gloeocapsopsis dulcis AAB1 = 1H9</name>
    <dbReference type="NCBI Taxonomy" id="1433147"/>
    <lineage>
        <taxon>Bacteria</taxon>
        <taxon>Bacillati</taxon>
        <taxon>Cyanobacteriota</taxon>
        <taxon>Cyanophyceae</taxon>
        <taxon>Oscillatoriophycideae</taxon>
        <taxon>Chroococcales</taxon>
        <taxon>Chroococcaceae</taxon>
        <taxon>Gloeocapsopsis</taxon>
        <taxon>Gloeocapsopsis dulcis</taxon>
    </lineage>
</organism>
<sequence length="386" mass="41253">MDVVVTGIGLVSSLGTSLETSWYNLVAGNSGVRVQHPFPELKPRPLALITRQPAKLSYLTQRVVSSAIKDAGLQLPLSECGVVIGSSRSHQALWEDLARQIYGQRDQQDDTQVIKLEHWLETLPHQQAIAVAHQIGAKNTVLAPMAACATGLWAIAQAYELIQMGQCQSAIAGAVEAPITPLTLAGFQQMGALAQTGAYPFDRYREGLVLGEGAAVFVLESAKSAQKRQAKIYGQILGFSLMCDAYHPNTPEPRSKSAIAAIKQCLERSKLSPTDIDYIHAHGTATKLNDQNEANLLQTLFPQGVAVSSTKGATGHTLGASGALGTAFCLMALHHQLLPPCVGLQAPEFDLDFVTTPRQGRIHSTLCLSFGFGGQNAVVALGKFNH</sequence>
<evidence type="ECO:0000256" key="1">
    <source>
        <dbReference type="ARBA" id="ARBA00008467"/>
    </source>
</evidence>
<dbReference type="EMBL" id="NAPY01000020">
    <property type="protein sequence ID" value="MUL37364.1"/>
    <property type="molecule type" value="Genomic_DNA"/>
</dbReference>
<keyword evidence="2 3" id="KW-0808">Transferase</keyword>
<evidence type="ECO:0000256" key="3">
    <source>
        <dbReference type="RuleBase" id="RU003694"/>
    </source>
</evidence>
<dbReference type="GO" id="GO:0004315">
    <property type="term" value="F:3-oxoacyl-[acyl-carrier-protein] synthase activity"/>
    <property type="evidence" value="ECO:0007669"/>
    <property type="project" value="TreeGrafter"/>
</dbReference>
<dbReference type="NCBIfam" id="NF004618">
    <property type="entry name" value="PRK05952.1"/>
    <property type="match status" value="1"/>
</dbReference>
<keyword evidence="6" id="KW-1185">Reference proteome</keyword>
<dbReference type="CDD" id="cd00834">
    <property type="entry name" value="KAS_I_II"/>
    <property type="match status" value="1"/>
</dbReference>
<dbReference type="GO" id="GO:0006633">
    <property type="term" value="P:fatty acid biosynthetic process"/>
    <property type="evidence" value="ECO:0007669"/>
    <property type="project" value="TreeGrafter"/>
</dbReference>
<dbReference type="InterPro" id="IPR014031">
    <property type="entry name" value="Ketoacyl_synth_C"/>
</dbReference>
<evidence type="ECO:0000313" key="6">
    <source>
        <dbReference type="Proteomes" id="UP000441797"/>
    </source>
</evidence>
<protein>
    <submittedName>
        <fullName evidence="5">3-oxoacyl-ACP synthase</fullName>
    </submittedName>
</protein>
<comment type="caution">
    <text evidence="5">The sequence shown here is derived from an EMBL/GenBank/DDBJ whole genome shotgun (WGS) entry which is preliminary data.</text>
</comment>
<dbReference type="PROSITE" id="PS52004">
    <property type="entry name" value="KS3_2"/>
    <property type="match status" value="1"/>
</dbReference>
<dbReference type="Gene3D" id="3.40.47.10">
    <property type="match status" value="1"/>
</dbReference>
<evidence type="ECO:0000256" key="2">
    <source>
        <dbReference type="ARBA" id="ARBA00022679"/>
    </source>
</evidence>
<evidence type="ECO:0000313" key="5">
    <source>
        <dbReference type="EMBL" id="MUL37364.1"/>
    </source>
</evidence>
<dbReference type="InterPro" id="IPR016039">
    <property type="entry name" value="Thiolase-like"/>
</dbReference>
<dbReference type="SUPFAM" id="SSF53901">
    <property type="entry name" value="Thiolase-like"/>
    <property type="match status" value="2"/>
</dbReference>
<dbReference type="InterPro" id="IPR020841">
    <property type="entry name" value="PKS_Beta-ketoAc_synthase_dom"/>
</dbReference>
<dbReference type="Proteomes" id="UP000441797">
    <property type="component" value="Unassembled WGS sequence"/>
</dbReference>